<comment type="similarity">
    <text evidence="1">Belongs to the 4-hydroxybenzoyl-CoA thioesterase family.</text>
</comment>
<dbReference type="EMBL" id="JAOTPO010000016">
    <property type="protein sequence ID" value="MDE5415433.1"/>
    <property type="molecule type" value="Genomic_DNA"/>
</dbReference>
<evidence type="ECO:0000256" key="1">
    <source>
        <dbReference type="ARBA" id="ARBA00005953"/>
    </source>
</evidence>
<evidence type="ECO:0000313" key="4">
    <source>
        <dbReference type="Proteomes" id="UP001148125"/>
    </source>
</evidence>
<reference evidence="3" key="1">
    <citation type="submission" date="2024-05" db="EMBL/GenBank/DDBJ databases">
        <title>Alkalihalobacillus sp. strain MEB203 novel alkaliphilic bacterium from Lonar Lake, India.</title>
        <authorList>
            <person name="Joshi A."/>
            <person name="Thite S."/>
            <person name="Mengade P."/>
        </authorList>
    </citation>
    <scope>NUCLEOTIDE SEQUENCE</scope>
    <source>
        <strain evidence="3">MEB 203</strain>
    </source>
</reference>
<dbReference type="Gene3D" id="3.10.129.10">
    <property type="entry name" value="Hotdog Thioesterase"/>
    <property type="match status" value="1"/>
</dbReference>
<dbReference type="InterPro" id="IPR029069">
    <property type="entry name" value="HotDog_dom_sf"/>
</dbReference>
<sequence>MFEKVIEPRVSETDGAGHINNTTIPIWFESGRDEIFRLFTPDLSFSNWRCVIIKMNVEYVSQIFYGRPVTVQTWISRVGNSSFEVYEEIQQDGKVCAKGNATYVNFNFETQKSEPIPEEIKGVMSEHLYEDKLIETE</sequence>
<dbReference type="Pfam" id="PF13279">
    <property type="entry name" value="4HBT_2"/>
    <property type="match status" value="1"/>
</dbReference>
<dbReference type="Proteomes" id="UP001148125">
    <property type="component" value="Unassembled WGS sequence"/>
</dbReference>
<dbReference type="PANTHER" id="PTHR31793:SF27">
    <property type="entry name" value="NOVEL THIOESTERASE SUPERFAMILY DOMAIN AND SAPOSIN A-TYPE DOMAIN CONTAINING PROTEIN (0610012H03RIK)"/>
    <property type="match status" value="1"/>
</dbReference>
<dbReference type="InterPro" id="IPR050563">
    <property type="entry name" value="4-hydroxybenzoyl-CoA_TE"/>
</dbReference>
<organism evidence="3 4">
    <name type="scientific">Alkalihalobacterium chitinilyticum</name>
    <dbReference type="NCBI Taxonomy" id="2980103"/>
    <lineage>
        <taxon>Bacteria</taxon>
        <taxon>Bacillati</taxon>
        <taxon>Bacillota</taxon>
        <taxon>Bacilli</taxon>
        <taxon>Bacillales</taxon>
        <taxon>Bacillaceae</taxon>
        <taxon>Alkalihalobacterium</taxon>
    </lineage>
</organism>
<protein>
    <submittedName>
        <fullName evidence="3">Acyl-CoA thioesterase</fullName>
    </submittedName>
</protein>
<dbReference type="SUPFAM" id="SSF54637">
    <property type="entry name" value="Thioesterase/thiol ester dehydrase-isomerase"/>
    <property type="match status" value="1"/>
</dbReference>
<keyword evidence="4" id="KW-1185">Reference proteome</keyword>
<dbReference type="CDD" id="cd00586">
    <property type="entry name" value="4HBT"/>
    <property type="match status" value="1"/>
</dbReference>
<keyword evidence="2" id="KW-0378">Hydrolase</keyword>
<evidence type="ECO:0000256" key="2">
    <source>
        <dbReference type="ARBA" id="ARBA00022801"/>
    </source>
</evidence>
<evidence type="ECO:0000313" key="3">
    <source>
        <dbReference type="EMBL" id="MDE5415433.1"/>
    </source>
</evidence>
<proteinExistence type="inferred from homology"/>
<name>A0ABT5VJ05_9BACI</name>
<dbReference type="PANTHER" id="PTHR31793">
    <property type="entry name" value="4-HYDROXYBENZOYL-COA THIOESTERASE FAMILY MEMBER"/>
    <property type="match status" value="1"/>
</dbReference>
<dbReference type="RefSeq" id="WP_275120036.1">
    <property type="nucleotide sequence ID" value="NZ_JAOTPO010000016.1"/>
</dbReference>
<gene>
    <name evidence="3" type="ORF">N7Z68_18895</name>
</gene>
<comment type="caution">
    <text evidence="3">The sequence shown here is derived from an EMBL/GenBank/DDBJ whole genome shotgun (WGS) entry which is preliminary data.</text>
</comment>
<accession>A0ABT5VJ05</accession>